<accession>A0ABV1IDZ0</accession>
<organism evidence="10 11">
    <name type="scientific">Paratractidigestivibacter faecalis</name>
    <dbReference type="NCBI Taxonomy" id="2292441"/>
    <lineage>
        <taxon>Bacteria</taxon>
        <taxon>Bacillati</taxon>
        <taxon>Actinomycetota</taxon>
        <taxon>Coriobacteriia</taxon>
        <taxon>Coriobacteriales</taxon>
        <taxon>Atopobiaceae</taxon>
        <taxon>Paratractidigestivibacter</taxon>
    </lineage>
</organism>
<dbReference type="Pfam" id="PF19279">
    <property type="entry name" value="YegS_C"/>
    <property type="match status" value="1"/>
</dbReference>
<dbReference type="PROSITE" id="PS50146">
    <property type="entry name" value="DAGK"/>
    <property type="match status" value="1"/>
</dbReference>
<gene>
    <name evidence="10" type="ORF">AAAT05_01990</name>
</gene>
<dbReference type="InterPro" id="IPR016064">
    <property type="entry name" value="NAD/diacylglycerol_kinase_sf"/>
</dbReference>
<dbReference type="InterPro" id="IPR045540">
    <property type="entry name" value="YegS/DAGK_C"/>
</dbReference>
<keyword evidence="7" id="KW-0443">Lipid metabolism</keyword>
<evidence type="ECO:0000256" key="7">
    <source>
        <dbReference type="ARBA" id="ARBA00023209"/>
    </source>
</evidence>
<evidence type="ECO:0000256" key="1">
    <source>
        <dbReference type="ARBA" id="ARBA00001946"/>
    </source>
</evidence>
<dbReference type="PANTHER" id="PTHR12358">
    <property type="entry name" value="SPHINGOSINE KINASE"/>
    <property type="match status" value="1"/>
</dbReference>
<keyword evidence="5 10" id="KW-0418">Kinase</keyword>
<keyword evidence="8" id="KW-1208">Phospholipid metabolism</keyword>
<proteinExistence type="inferred from homology"/>
<dbReference type="SMART" id="SM00046">
    <property type="entry name" value="DAGKc"/>
    <property type="match status" value="1"/>
</dbReference>
<evidence type="ECO:0000256" key="2">
    <source>
        <dbReference type="ARBA" id="ARBA00005983"/>
    </source>
</evidence>
<evidence type="ECO:0000259" key="9">
    <source>
        <dbReference type="PROSITE" id="PS50146"/>
    </source>
</evidence>
<evidence type="ECO:0000313" key="10">
    <source>
        <dbReference type="EMBL" id="MEQ2637124.1"/>
    </source>
</evidence>
<dbReference type="EMBL" id="JBBNGS010000002">
    <property type="protein sequence ID" value="MEQ2637124.1"/>
    <property type="molecule type" value="Genomic_DNA"/>
</dbReference>
<dbReference type="Proteomes" id="UP001478817">
    <property type="component" value="Unassembled WGS sequence"/>
</dbReference>
<dbReference type="InterPro" id="IPR050187">
    <property type="entry name" value="Lipid_Phosphate_FormReg"/>
</dbReference>
<keyword evidence="6" id="KW-0067">ATP-binding</keyword>
<dbReference type="InterPro" id="IPR017438">
    <property type="entry name" value="ATP-NAD_kinase_N"/>
</dbReference>
<dbReference type="SUPFAM" id="SSF111331">
    <property type="entry name" value="NAD kinase/diacylglycerol kinase-like"/>
    <property type="match status" value="1"/>
</dbReference>
<keyword evidence="11" id="KW-1185">Reference proteome</keyword>
<comment type="caution">
    <text evidence="10">The sequence shown here is derived from an EMBL/GenBank/DDBJ whole genome shotgun (WGS) entry which is preliminary data.</text>
</comment>
<keyword evidence="7" id="KW-0594">Phospholipid biosynthesis</keyword>
<keyword evidence="4" id="KW-0547">Nucleotide-binding</keyword>
<evidence type="ECO:0000256" key="8">
    <source>
        <dbReference type="ARBA" id="ARBA00023264"/>
    </source>
</evidence>
<name>A0ABV1IDZ0_9ACTN</name>
<dbReference type="InterPro" id="IPR005218">
    <property type="entry name" value="Diacylglycerol/lipid_kinase"/>
</dbReference>
<dbReference type="InterPro" id="IPR001206">
    <property type="entry name" value="Diacylglycerol_kinase_cat_dom"/>
</dbReference>
<sequence>MPDSPLGRTLVIANPTAHSGRGEDGARFAQEFLQSYASATRGFEVVRTQGPADATRIARGARGFDTILALGGDGVIHEVVCGLMALPREARPQLGVIPLGSGNDYARTLGMARNDVEAALAQLVRGRACHVEVGRVNGTPFMQTLSFGLDAAIALDTTDRRATGTSQEGEALFVTSALRILSNAREGFPVRASFDREKTQDLSTIIFAVQVGPSYGGGFKICPNADPTDGLLDVCYNVKLPALPRLMALLGLARLGRHTGSSVVRLRRCRSLTLDFDREPPCQADGEKVCGTHFDVSVVPDALDVIFPS</sequence>
<dbReference type="GO" id="GO:0016301">
    <property type="term" value="F:kinase activity"/>
    <property type="evidence" value="ECO:0007669"/>
    <property type="project" value="UniProtKB-KW"/>
</dbReference>
<keyword evidence="3" id="KW-0808">Transferase</keyword>
<dbReference type="Pfam" id="PF00781">
    <property type="entry name" value="DAGK_cat"/>
    <property type="match status" value="1"/>
</dbReference>
<evidence type="ECO:0000256" key="3">
    <source>
        <dbReference type="ARBA" id="ARBA00022679"/>
    </source>
</evidence>
<comment type="cofactor">
    <cofactor evidence="1">
        <name>Mg(2+)</name>
        <dbReference type="ChEBI" id="CHEBI:18420"/>
    </cofactor>
</comment>
<dbReference type="PANTHER" id="PTHR12358:SF54">
    <property type="entry name" value="SPHINGOSINE KINASE RELATED PROTEIN"/>
    <property type="match status" value="1"/>
</dbReference>
<dbReference type="NCBIfam" id="TIGR00147">
    <property type="entry name" value="YegS/Rv2252/BmrU family lipid kinase"/>
    <property type="match status" value="1"/>
</dbReference>
<feature type="domain" description="DAGKc" evidence="9">
    <location>
        <begin position="4"/>
        <end position="140"/>
    </location>
</feature>
<evidence type="ECO:0000256" key="5">
    <source>
        <dbReference type="ARBA" id="ARBA00022777"/>
    </source>
</evidence>
<dbReference type="Gene3D" id="2.60.200.40">
    <property type="match status" value="1"/>
</dbReference>
<dbReference type="RefSeq" id="WP_349181526.1">
    <property type="nucleotide sequence ID" value="NZ_JBBNGS010000002.1"/>
</dbReference>
<evidence type="ECO:0000256" key="4">
    <source>
        <dbReference type="ARBA" id="ARBA00022741"/>
    </source>
</evidence>
<comment type="similarity">
    <text evidence="2">Belongs to the diacylglycerol/lipid kinase family.</text>
</comment>
<evidence type="ECO:0000256" key="6">
    <source>
        <dbReference type="ARBA" id="ARBA00022840"/>
    </source>
</evidence>
<reference evidence="10 11" key="1">
    <citation type="submission" date="2024-04" db="EMBL/GenBank/DDBJ databases">
        <title>Human intestinal bacterial collection.</title>
        <authorList>
            <person name="Pauvert C."/>
            <person name="Hitch T.C.A."/>
            <person name="Clavel T."/>
        </authorList>
    </citation>
    <scope>NUCLEOTIDE SEQUENCE [LARGE SCALE GENOMIC DNA]</scope>
    <source>
        <strain evidence="10 11">CLA-AA-H197</strain>
    </source>
</reference>
<keyword evidence="7" id="KW-0444">Lipid biosynthesis</keyword>
<evidence type="ECO:0000313" key="11">
    <source>
        <dbReference type="Proteomes" id="UP001478817"/>
    </source>
</evidence>
<dbReference type="Gene3D" id="3.40.50.10330">
    <property type="entry name" value="Probable inorganic polyphosphate/atp-NAD kinase, domain 1"/>
    <property type="match status" value="1"/>
</dbReference>
<protein>
    <submittedName>
        <fullName evidence="10">Diacylglycerol kinase family protein</fullName>
    </submittedName>
</protein>